<reference evidence="2 3" key="1">
    <citation type="submission" date="2014-04" db="EMBL/GenBank/DDBJ databases">
        <authorList>
            <consortium name="DOE Joint Genome Institute"/>
            <person name="Kuo A."/>
            <person name="Tarkka M."/>
            <person name="Buscot F."/>
            <person name="Kohler A."/>
            <person name="Nagy L.G."/>
            <person name="Floudas D."/>
            <person name="Copeland A."/>
            <person name="Barry K.W."/>
            <person name="Cichocki N."/>
            <person name="Veneault-Fourrey C."/>
            <person name="LaButti K."/>
            <person name="Lindquist E.A."/>
            <person name="Lipzen A."/>
            <person name="Lundell T."/>
            <person name="Morin E."/>
            <person name="Murat C."/>
            <person name="Sun H."/>
            <person name="Tunlid A."/>
            <person name="Henrissat B."/>
            <person name="Grigoriev I.V."/>
            <person name="Hibbett D.S."/>
            <person name="Martin F."/>
            <person name="Nordberg H.P."/>
            <person name="Cantor M.N."/>
            <person name="Hua S.X."/>
        </authorList>
    </citation>
    <scope>NUCLEOTIDE SEQUENCE [LARGE SCALE GENOMIC DNA]</scope>
    <source>
        <strain evidence="2 3">F 1598</strain>
    </source>
</reference>
<evidence type="ECO:0000313" key="3">
    <source>
        <dbReference type="Proteomes" id="UP000054166"/>
    </source>
</evidence>
<feature type="domain" description="N-acetyltransferase" evidence="1">
    <location>
        <begin position="81"/>
        <end position="227"/>
    </location>
</feature>
<dbReference type="Gene3D" id="3.40.630.30">
    <property type="match status" value="1"/>
</dbReference>
<name>A0A0C3F9T5_PILCF</name>
<gene>
    <name evidence="2" type="ORF">PILCRDRAFT_821519</name>
</gene>
<protein>
    <recommendedName>
        <fullName evidence="1">N-acetyltransferase domain-containing protein</fullName>
    </recommendedName>
</protein>
<organism evidence="2 3">
    <name type="scientific">Piloderma croceum (strain F 1598)</name>
    <dbReference type="NCBI Taxonomy" id="765440"/>
    <lineage>
        <taxon>Eukaryota</taxon>
        <taxon>Fungi</taxon>
        <taxon>Dikarya</taxon>
        <taxon>Basidiomycota</taxon>
        <taxon>Agaricomycotina</taxon>
        <taxon>Agaricomycetes</taxon>
        <taxon>Agaricomycetidae</taxon>
        <taxon>Atheliales</taxon>
        <taxon>Atheliaceae</taxon>
        <taxon>Piloderma</taxon>
    </lineage>
</organism>
<dbReference type="InterPro" id="IPR052742">
    <property type="entry name" value="Mito_N-acetyltransferase"/>
</dbReference>
<keyword evidence="3" id="KW-1185">Reference proteome</keyword>
<dbReference type="HOGENOM" id="CLU_013985_42_1_1"/>
<dbReference type="SUPFAM" id="SSF55729">
    <property type="entry name" value="Acyl-CoA N-acyltransferases (Nat)"/>
    <property type="match status" value="1"/>
</dbReference>
<sequence>MSAYGAITRPVASDIPLAPTIWPCKLNTKQPNSRPTHLTVHHLTLATARSQQGLVDHLREVFALDVEAGRTYPQETIEGEGVFEAYFFAADVFLAIISEGEAAEGVNEVHVSIEDSRKGRSWEDCVAGFYYVKPNYPGRSSHICNAGFVVSPNHRGGGYGFVLGKSYLHYGPKLGYRASVFNLVYVNNVASVRIWESLNFTKAGIIPQAGRLKRADGQGVEWVDAWVFYKSFVDN</sequence>
<dbReference type="InParanoid" id="A0A0C3F9T5"/>
<dbReference type="AlphaFoldDB" id="A0A0C3F9T5"/>
<dbReference type="STRING" id="765440.A0A0C3F9T5"/>
<dbReference type="PROSITE" id="PS51186">
    <property type="entry name" value="GNAT"/>
    <property type="match status" value="1"/>
</dbReference>
<dbReference type="PANTHER" id="PTHR43138:SF1">
    <property type="entry name" value="N-ACETYLTRANSFERASE ACA1"/>
    <property type="match status" value="1"/>
</dbReference>
<dbReference type="EMBL" id="KN832999">
    <property type="protein sequence ID" value="KIM81425.1"/>
    <property type="molecule type" value="Genomic_DNA"/>
</dbReference>
<evidence type="ECO:0000259" key="1">
    <source>
        <dbReference type="PROSITE" id="PS51186"/>
    </source>
</evidence>
<dbReference type="Pfam" id="PF00583">
    <property type="entry name" value="Acetyltransf_1"/>
    <property type="match status" value="1"/>
</dbReference>
<proteinExistence type="predicted"/>
<dbReference type="InterPro" id="IPR000182">
    <property type="entry name" value="GNAT_dom"/>
</dbReference>
<dbReference type="PANTHER" id="PTHR43138">
    <property type="entry name" value="ACETYLTRANSFERASE, GNAT FAMILY"/>
    <property type="match status" value="1"/>
</dbReference>
<reference evidence="3" key="2">
    <citation type="submission" date="2015-01" db="EMBL/GenBank/DDBJ databases">
        <title>Evolutionary Origins and Diversification of the Mycorrhizal Mutualists.</title>
        <authorList>
            <consortium name="DOE Joint Genome Institute"/>
            <consortium name="Mycorrhizal Genomics Consortium"/>
            <person name="Kohler A."/>
            <person name="Kuo A."/>
            <person name="Nagy L.G."/>
            <person name="Floudas D."/>
            <person name="Copeland A."/>
            <person name="Barry K.W."/>
            <person name="Cichocki N."/>
            <person name="Veneault-Fourrey C."/>
            <person name="LaButti K."/>
            <person name="Lindquist E.A."/>
            <person name="Lipzen A."/>
            <person name="Lundell T."/>
            <person name="Morin E."/>
            <person name="Murat C."/>
            <person name="Riley R."/>
            <person name="Ohm R."/>
            <person name="Sun H."/>
            <person name="Tunlid A."/>
            <person name="Henrissat B."/>
            <person name="Grigoriev I.V."/>
            <person name="Hibbett D.S."/>
            <person name="Martin F."/>
        </authorList>
    </citation>
    <scope>NUCLEOTIDE SEQUENCE [LARGE SCALE GENOMIC DNA]</scope>
    <source>
        <strain evidence="3">F 1598</strain>
    </source>
</reference>
<dbReference type="Proteomes" id="UP000054166">
    <property type="component" value="Unassembled WGS sequence"/>
</dbReference>
<dbReference type="InterPro" id="IPR016181">
    <property type="entry name" value="Acyl_CoA_acyltransferase"/>
</dbReference>
<evidence type="ECO:0000313" key="2">
    <source>
        <dbReference type="EMBL" id="KIM81425.1"/>
    </source>
</evidence>
<dbReference type="GO" id="GO:0016747">
    <property type="term" value="F:acyltransferase activity, transferring groups other than amino-acyl groups"/>
    <property type="evidence" value="ECO:0007669"/>
    <property type="project" value="InterPro"/>
</dbReference>
<dbReference type="OrthoDB" id="10264707at2759"/>
<dbReference type="GO" id="GO:0005634">
    <property type="term" value="C:nucleus"/>
    <property type="evidence" value="ECO:0007669"/>
    <property type="project" value="TreeGrafter"/>
</dbReference>
<accession>A0A0C3F9T5</accession>